<keyword evidence="1" id="KW-0812">Transmembrane</keyword>
<gene>
    <name evidence="2" type="ORF">SO3561_09180</name>
</gene>
<feature type="transmembrane region" description="Helical" evidence="1">
    <location>
        <begin position="52"/>
        <end position="75"/>
    </location>
</feature>
<comment type="caution">
    <text evidence="2">The sequence shown here is derived from an EMBL/GenBank/DDBJ whole genome shotgun (WGS) entry which is preliminary data.</text>
</comment>
<feature type="transmembrane region" description="Helical" evidence="1">
    <location>
        <begin position="96"/>
        <end position="122"/>
    </location>
</feature>
<feature type="transmembrane region" description="Helical" evidence="1">
    <location>
        <begin position="12"/>
        <end position="40"/>
    </location>
</feature>
<dbReference type="EMBL" id="BDQI01000037">
    <property type="protein sequence ID" value="GAX57610.1"/>
    <property type="molecule type" value="Genomic_DNA"/>
</dbReference>
<keyword evidence="3" id="KW-1185">Reference proteome</keyword>
<accession>A0A250VUH8</accession>
<dbReference type="Proteomes" id="UP000217446">
    <property type="component" value="Unassembled WGS sequence"/>
</dbReference>
<evidence type="ECO:0000256" key="1">
    <source>
        <dbReference type="SAM" id="Phobius"/>
    </source>
</evidence>
<name>A0A250VUH8_STROL</name>
<evidence type="ECO:0000313" key="2">
    <source>
        <dbReference type="EMBL" id="GAX57610.1"/>
    </source>
</evidence>
<organism evidence="2 3">
    <name type="scientific">Streptomyces olivochromogenes</name>
    <dbReference type="NCBI Taxonomy" id="1963"/>
    <lineage>
        <taxon>Bacteria</taxon>
        <taxon>Bacillati</taxon>
        <taxon>Actinomycetota</taxon>
        <taxon>Actinomycetes</taxon>
        <taxon>Kitasatosporales</taxon>
        <taxon>Streptomycetaceae</taxon>
        <taxon>Streptomyces</taxon>
    </lineage>
</organism>
<sequence length="130" mass="13453">MVAPGHHHEPFLRMAVVGLLIAVVVGVATGLGNIAVALIATSHGVGYVLKRGLMVGLSLGLVTGFGSGIVCGAVGGRRAAVPRRLRVRIFGSPRAVHARFLASFLLGLVLGLLAALVLHSWISSRSRGLY</sequence>
<proteinExistence type="predicted"/>
<dbReference type="STRING" id="1963.AQJ27_46645"/>
<evidence type="ECO:0000313" key="3">
    <source>
        <dbReference type="Proteomes" id="UP000217446"/>
    </source>
</evidence>
<reference evidence="3" key="1">
    <citation type="submission" date="2017-05" db="EMBL/GenBank/DDBJ databases">
        <title>Streptomyces olivochromogenes NBRC 3561 whole genome shotgun sequence.</title>
        <authorList>
            <person name="Dohra H."/>
            <person name="Kodani S."/>
        </authorList>
    </citation>
    <scope>NUCLEOTIDE SEQUENCE [LARGE SCALE GENOMIC DNA]</scope>
    <source>
        <strain evidence="3">NBRC 3561</strain>
    </source>
</reference>
<dbReference type="AlphaFoldDB" id="A0A250VUH8"/>
<protein>
    <submittedName>
        <fullName evidence="2">Uncharacterized protein</fullName>
    </submittedName>
</protein>
<keyword evidence="1" id="KW-0472">Membrane</keyword>
<keyword evidence="1" id="KW-1133">Transmembrane helix</keyword>